<evidence type="ECO:0000256" key="5">
    <source>
        <dbReference type="ARBA" id="ARBA00023014"/>
    </source>
</evidence>
<accession>A0A2N7PKJ5</accession>
<evidence type="ECO:0000256" key="1">
    <source>
        <dbReference type="ARBA" id="ARBA00022723"/>
    </source>
</evidence>
<keyword evidence="6" id="KW-0378">Hydrolase</keyword>
<keyword evidence="1 6" id="KW-0479">Metal-binding</keyword>
<dbReference type="HAMAP" id="MF_02040">
    <property type="entry name" value="Mrp_NBP35"/>
    <property type="match status" value="1"/>
</dbReference>
<dbReference type="PANTHER" id="PTHR42961:SF2">
    <property type="entry name" value="IRON-SULFUR PROTEIN NUBPL"/>
    <property type="match status" value="1"/>
</dbReference>
<dbReference type="GO" id="GO:0046872">
    <property type="term" value="F:metal ion binding"/>
    <property type="evidence" value="ECO:0007669"/>
    <property type="project" value="UniProtKB-KW"/>
</dbReference>
<dbReference type="Gene3D" id="3.40.50.300">
    <property type="entry name" value="P-loop containing nucleotide triphosphate hydrolases"/>
    <property type="match status" value="1"/>
</dbReference>
<dbReference type="InterPro" id="IPR027417">
    <property type="entry name" value="P-loop_NTPase"/>
</dbReference>
<feature type="binding site" evidence="6">
    <location>
        <begin position="37"/>
        <end position="44"/>
    </location>
    <ligand>
        <name>ATP</name>
        <dbReference type="ChEBI" id="CHEBI:30616"/>
    </ligand>
</feature>
<dbReference type="SUPFAM" id="SSF52540">
    <property type="entry name" value="P-loop containing nucleoside triphosphate hydrolases"/>
    <property type="match status" value="1"/>
</dbReference>
<evidence type="ECO:0000313" key="7">
    <source>
        <dbReference type="EMBL" id="PMP63808.1"/>
    </source>
</evidence>
<name>A0A2N7PKJ5_9BACT</name>
<evidence type="ECO:0000256" key="2">
    <source>
        <dbReference type="ARBA" id="ARBA00022741"/>
    </source>
</evidence>
<proteinExistence type="inferred from homology"/>
<evidence type="ECO:0000256" key="4">
    <source>
        <dbReference type="ARBA" id="ARBA00023004"/>
    </source>
</evidence>
<keyword evidence="4 6" id="KW-0408">Iron</keyword>
<keyword evidence="2 6" id="KW-0547">Nucleotide-binding</keyword>
<protein>
    <recommendedName>
        <fullName evidence="6">Iron-sulfur cluster carrier protein</fullName>
    </recommendedName>
</protein>
<dbReference type="GO" id="GO:0016226">
    <property type="term" value="P:iron-sulfur cluster assembly"/>
    <property type="evidence" value="ECO:0007669"/>
    <property type="project" value="InterPro"/>
</dbReference>
<dbReference type="InterPro" id="IPR033756">
    <property type="entry name" value="YlxH/NBP35"/>
</dbReference>
<dbReference type="AlphaFoldDB" id="A0A2N7PKJ5"/>
<comment type="similarity">
    <text evidence="6">Belongs to the Mrp/NBP35 ATP-binding proteins family.</text>
</comment>
<dbReference type="GO" id="GO:0005524">
    <property type="term" value="F:ATP binding"/>
    <property type="evidence" value="ECO:0007669"/>
    <property type="project" value="UniProtKB-UniRule"/>
</dbReference>
<comment type="function">
    <text evidence="6">Binds and transfers iron-sulfur (Fe-S) clusters to target apoproteins. Can hydrolyze ATP.</text>
</comment>
<dbReference type="PANTHER" id="PTHR42961">
    <property type="entry name" value="IRON-SULFUR PROTEIN NUBPL"/>
    <property type="match status" value="1"/>
</dbReference>
<organism evidence="7 8">
    <name type="scientific">Caldimicrobium thiodismutans</name>
    <dbReference type="NCBI Taxonomy" id="1653476"/>
    <lineage>
        <taxon>Bacteria</taxon>
        <taxon>Pseudomonadati</taxon>
        <taxon>Thermodesulfobacteriota</taxon>
        <taxon>Thermodesulfobacteria</taxon>
        <taxon>Thermodesulfobacteriales</taxon>
        <taxon>Thermodesulfobacteriaceae</taxon>
        <taxon>Caldimicrobium</taxon>
    </lineage>
</organism>
<dbReference type="InterPro" id="IPR000808">
    <property type="entry name" value="Mrp-like_CS"/>
</dbReference>
<dbReference type="EMBL" id="PNIE01000027">
    <property type="protein sequence ID" value="PMP63808.1"/>
    <property type="molecule type" value="Genomic_DNA"/>
</dbReference>
<dbReference type="Proteomes" id="UP000235731">
    <property type="component" value="Unassembled WGS sequence"/>
</dbReference>
<dbReference type="PROSITE" id="PS01215">
    <property type="entry name" value="MRP"/>
    <property type="match status" value="1"/>
</dbReference>
<keyword evidence="3 6" id="KW-0067">ATP-binding</keyword>
<comment type="subunit">
    <text evidence="6">Homodimer.</text>
</comment>
<dbReference type="GO" id="GO:0016887">
    <property type="term" value="F:ATP hydrolysis activity"/>
    <property type="evidence" value="ECO:0007669"/>
    <property type="project" value="UniProtKB-UniRule"/>
</dbReference>
<evidence type="ECO:0000313" key="8">
    <source>
        <dbReference type="Proteomes" id="UP000235731"/>
    </source>
</evidence>
<evidence type="ECO:0000256" key="6">
    <source>
        <dbReference type="HAMAP-Rule" id="MF_02040"/>
    </source>
</evidence>
<gene>
    <name evidence="7" type="ORF">C0197_01835</name>
</gene>
<dbReference type="Pfam" id="PF10609">
    <property type="entry name" value="ParA"/>
    <property type="match status" value="1"/>
</dbReference>
<keyword evidence="5 6" id="KW-0411">Iron-sulfur</keyword>
<dbReference type="InterPro" id="IPR044304">
    <property type="entry name" value="NUBPL-like"/>
</dbReference>
<dbReference type="InterPro" id="IPR019591">
    <property type="entry name" value="Mrp/NBP35_ATP-bd"/>
</dbReference>
<dbReference type="GO" id="GO:0051539">
    <property type="term" value="F:4 iron, 4 sulfur cluster binding"/>
    <property type="evidence" value="ECO:0007669"/>
    <property type="project" value="TreeGrafter"/>
</dbReference>
<reference evidence="7 8" key="1">
    <citation type="submission" date="2018-01" db="EMBL/GenBank/DDBJ databases">
        <title>Metagenomic assembled genomes from two thermal pools in the Uzon Caldera, Kamchatka, Russia.</title>
        <authorList>
            <person name="Wilkins L."/>
            <person name="Ettinger C."/>
        </authorList>
    </citation>
    <scope>NUCLEOTIDE SEQUENCE [LARGE SCALE GENOMIC DNA]</scope>
    <source>
        <strain evidence="7">ZAV-15</strain>
    </source>
</reference>
<dbReference type="GO" id="GO:0140663">
    <property type="term" value="F:ATP-dependent FeS chaperone activity"/>
    <property type="evidence" value="ECO:0007669"/>
    <property type="project" value="InterPro"/>
</dbReference>
<sequence>MEKETSSCKPIEESALKSFRSHSPLKEVRYIIAVGSGKGGVGKTTLSVLLSLALKEEGFLVGLYDLDFYGPNSSLLLSSKKEEPIRDPEGYKPLNLEGIKVMSLSFMISEREPVFMRGLLAAKLLQELTQRVIWGPLDFLILDLPPGTGDIFLSMIDLFSPDGFILVTTSHKLSLADSLRTVSILKEKKVPILGVIKNMSNLFGKEEAFRKFLEDIKAPLLFELPFLEEFSEKETLPEIFSKSEKRELLQGLAKEVLKRIFRIH</sequence>
<comment type="caution">
    <text evidence="7">The sequence shown here is derived from an EMBL/GenBank/DDBJ whole genome shotgun (WGS) entry which is preliminary data.</text>
</comment>
<evidence type="ECO:0000256" key="3">
    <source>
        <dbReference type="ARBA" id="ARBA00022840"/>
    </source>
</evidence>